<keyword evidence="1" id="KW-0560">Oxidoreductase</keyword>
<dbReference type="GO" id="GO:0010181">
    <property type="term" value="F:FMN binding"/>
    <property type="evidence" value="ECO:0007669"/>
    <property type="project" value="InterPro"/>
</dbReference>
<dbReference type="InterPro" id="IPR012349">
    <property type="entry name" value="Split_barrel_FMN-bd"/>
</dbReference>
<organism evidence="3 4">
    <name type="scientific">Amycolatopsis umgeniensis</name>
    <dbReference type="NCBI Taxonomy" id="336628"/>
    <lineage>
        <taxon>Bacteria</taxon>
        <taxon>Bacillati</taxon>
        <taxon>Actinomycetota</taxon>
        <taxon>Actinomycetes</taxon>
        <taxon>Pseudonocardiales</taxon>
        <taxon>Pseudonocardiaceae</taxon>
        <taxon>Amycolatopsis</taxon>
    </lineage>
</organism>
<accession>A0A841BG27</accession>
<dbReference type="PANTHER" id="PTHR30466:SF1">
    <property type="entry name" value="FMN REDUCTASE (NADH) RUTF"/>
    <property type="match status" value="1"/>
</dbReference>
<feature type="domain" description="Flavin reductase like" evidence="2">
    <location>
        <begin position="17"/>
        <end position="164"/>
    </location>
</feature>
<dbReference type="RefSeq" id="WP_184903716.1">
    <property type="nucleotide sequence ID" value="NZ_JACHMX010000001.1"/>
</dbReference>
<dbReference type="Gene3D" id="2.30.110.10">
    <property type="entry name" value="Electron Transport, Fmn-binding Protein, Chain A"/>
    <property type="match status" value="1"/>
</dbReference>
<reference evidence="3 4" key="1">
    <citation type="submission" date="2020-08" db="EMBL/GenBank/DDBJ databases">
        <title>Sequencing the genomes of 1000 actinobacteria strains.</title>
        <authorList>
            <person name="Klenk H.-P."/>
        </authorList>
    </citation>
    <scope>NUCLEOTIDE SEQUENCE [LARGE SCALE GENOMIC DNA]</scope>
    <source>
        <strain evidence="3 4">DSM 45272</strain>
    </source>
</reference>
<sequence>MNSSVLNDGIVGLREVMSQFATGVTVLTVGGERVHGMTANAFTSLSVDPPQVLCCVAHTAVMHDAIRTAGGFAVSILHADQERVARYFADRHRPLGPAQFASLDWLPGSRTGAPLIGGALAWMECELVSSYEAGDHTIFIGGLLGLARGAGGPGLLFFDGGFGKAVPRAQ</sequence>
<dbReference type="Pfam" id="PF01613">
    <property type="entry name" value="Flavin_Reduct"/>
    <property type="match status" value="1"/>
</dbReference>
<evidence type="ECO:0000313" key="3">
    <source>
        <dbReference type="EMBL" id="MBB5857522.1"/>
    </source>
</evidence>
<dbReference type="SUPFAM" id="SSF50475">
    <property type="entry name" value="FMN-binding split barrel"/>
    <property type="match status" value="1"/>
</dbReference>
<dbReference type="InterPro" id="IPR050268">
    <property type="entry name" value="NADH-dep_flavin_reductase"/>
</dbReference>
<evidence type="ECO:0000259" key="2">
    <source>
        <dbReference type="SMART" id="SM00903"/>
    </source>
</evidence>
<dbReference type="SMART" id="SM00903">
    <property type="entry name" value="Flavin_Reduct"/>
    <property type="match status" value="1"/>
</dbReference>
<dbReference type="GO" id="GO:0042602">
    <property type="term" value="F:riboflavin reductase (NADPH) activity"/>
    <property type="evidence" value="ECO:0007669"/>
    <property type="project" value="TreeGrafter"/>
</dbReference>
<keyword evidence="4" id="KW-1185">Reference proteome</keyword>
<comment type="caution">
    <text evidence="3">The sequence shown here is derived from an EMBL/GenBank/DDBJ whole genome shotgun (WGS) entry which is preliminary data.</text>
</comment>
<evidence type="ECO:0000313" key="4">
    <source>
        <dbReference type="Proteomes" id="UP000580861"/>
    </source>
</evidence>
<dbReference type="EMBL" id="JACHMX010000001">
    <property type="protein sequence ID" value="MBB5857522.1"/>
    <property type="molecule type" value="Genomic_DNA"/>
</dbReference>
<proteinExistence type="predicted"/>
<protein>
    <submittedName>
        <fullName evidence="3">Flavin reductase (DIM6/NTAB) family NADH-FMN oxidoreductase RutF</fullName>
    </submittedName>
</protein>
<evidence type="ECO:0000256" key="1">
    <source>
        <dbReference type="ARBA" id="ARBA00023002"/>
    </source>
</evidence>
<gene>
    <name evidence="3" type="ORF">HDA45_007609</name>
</gene>
<dbReference type="AlphaFoldDB" id="A0A841BG27"/>
<name>A0A841BG27_9PSEU</name>
<dbReference type="PANTHER" id="PTHR30466">
    <property type="entry name" value="FLAVIN REDUCTASE"/>
    <property type="match status" value="1"/>
</dbReference>
<dbReference type="Proteomes" id="UP000580861">
    <property type="component" value="Unassembled WGS sequence"/>
</dbReference>
<dbReference type="InterPro" id="IPR002563">
    <property type="entry name" value="Flavin_Rdtase-like_dom"/>
</dbReference>